<evidence type="ECO:0000313" key="1">
    <source>
        <dbReference type="EMBL" id="MXP75740.1"/>
    </source>
</evidence>
<gene>
    <name evidence="1" type="ORF">GN277_10200</name>
</gene>
<accession>A0A7X3MGA9</accession>
<protein>
    <submittedName>
        <fullName evidence="1">Uncharacterized protein</fullName>
    </submittedName>
</protein>
<dbReference type="Proteomes" id="UP000460412">
    <property type="component" value="Unassembled WGS sequence"/>
</dbReference>
<proteinExistence type="predicted"/>
<keyword evidence="2" id="KW-1185">Reference proteome</keyword>
<sequence>MNWSSWESASLPQANFKIGGFRNSEAGRLNCYNKFEYRNRGSYHDKQYDRFRTL</sequence>
<comment type="caution">
    <text evidence="1">The sequence shown here is derived from an EMBL/GenBank/DDBJ whole genome shotgun (WGS) entry which is preliminary data.</text>
</comment>
<dbReference type="RefSeq" id="WP_159750942.1">
    <property type="nucleotide sequence ID" value="NZ_WUQX01000001.1"/>
</dbReference>
<reference evidence="1 2" key="1">
    <citation type="submission" date="2019-12" db="EMBL/GenBank/DDBJ databases">
        <title>Sporaefaciens musculi gen. nov., sp. nov., a novel bacterium isolated from the caecum of an obese mouse.</title>
        <authorList>
            <person name="Rasmussen T.S."/>
            <person name="Streidl T."/>
            <person name="Hitch T.C.A."/>
            <person name="Wortmann E."/>
            <person name="Deptula P."/>
            <person name="Hansen M."/>
            <person name="Nielsen D.S."/>
            <person name="Clavel T."/>
            <person name="Vogensen F.K."/>
        </authorList>
    </citation>
    <scope>NUCLEOTIDE SEQUENCE [LARGE SCALE GENOMIC DNA]</scope>
    <source>
        <strain evidence="1 2">WCA-9-b2</strain>
    </source>
</reference>
<dbReference type="EMBL" id="WUQX01000001">
    <property type="protein sequence ID" value="MXP75740.1"/>
    <property type="molecule type" value="Genomic_DNA"/>
</dbReference>
<evidence type="ECO:0000313" key="2">
    <source>
        <dbReference type="Proteomes" id="UP000460412"/>
    </source>
</evidence>
<dbReference type="AlphaFoldDB" id="A0A7X3MGA9"/>
<name>A0A7X3MGA9_9FIRM</name>
<organism evidence="1 2">
    <name type="scientific">Sporofaciens musculi</name>
    <dbReference type="NCBI Taxonomy" id="2681861"/>
    <lineage>
        <taxon>Bacteria</taxon>
        <taxon>Bacillati</taxon>
        <taxon>Bacillota</taxon>
        <taxon>Clostridia</taxon>
        <taxon>Lachnospirales</taxon>
        <taxon>Lachnospiraceae</taxon>
        <taxon>Sporofaciens</taxon>
    </lineage>
</organism>